<evidence type="ECO:0000256" key="1">
    <source>
        <dbReference type="ARBA" id="ARBA00022723"/>
    </source>
</evidence>
<organism evidence="6 7">
    <name type="scientific">Eutrema salsugineum</name>
    <name type="common">Saltwater cress</name>
    <name type="synonym">Sisymbrium salsugineum</name>
    <dbReference type="NCBI Taxonomy" id="72664"/>
    <lineage>
        <taxon>Eukaryota</taxon>
        <taxon>Viridiplantae</taxon>
        <taxon>Streptophyta</taxon>
        <taxon>Embryophyta</taxon>
        <taxon>Tracheophyta</taxon>
        <taxon>Spermatophyta</taxon>
        <taxon>Magnoliopsida</taxon>
        <taxon>eudicotyledons</taxon>
        <taxon>Gunneridae</taxon>
        <taxon>Pentapetalae</taxon>
        <taxon>rosids</taxon>
        <taxon>malvids</taxon>
        <taxon>Brassicales</taxon>
        <taxon>Brassicaceae</taxon>
        <taxon>Eutremeae</taxon>
        <taxon>Eutrema</taxon>
    </lineage>
</organism>
<dbReference type="Proteomes" id="UP000030689">
    <property type="component" value="Unassembled WGS sequence"/>
</dbReference>
<dbReference type="eggNOG" id="ENOG502RANS">
    <property type="taxonomic scope" value="Eukaryota"/>
</dbReference>
<dbReference type="InterPro" id="IPR053192">
    <property type="entry name" value="Vacuole_Formation_Reg"/>
</dbReference>
<dbReference type="SMART" id="SM00249">
    <property type="entry name" value="PHD"/>
    <property type="match status" value="4"/>
</dbReference>
<dbReference type="SUPFAM" id="SSF57889">
    <property type="entry name" value="Cysteine-rich domain"/>
    <property type="match status" value="5"/>
</dbReference>
<proteinExistence type="predicted"/>
<evidence type="ECO:0000256" key="3">
    <source>
        <dbReference type="ARBA" id="ARBA00022771"/>
    </source>
</evidence>
<dbReference type="InterPro" id="IPR004146">
    <property type="entry name" value="DC1"/>
</dbReference>
<keyword evidence="7" id="KW-1185">Reference proteome</keyword>
<dbReference type="InterPro" id="IPR001965">
    <property type="entry name" value="Znf_PHD"/>
</dbReference>
<protein>
    <recommendedName>
        <fullName evidence="5">Zinc finger PHD-type domain-containing protein</fullName>
    </recommendedName>
</protein>
<name>V4LID7_EUTSA</name>
<keyword evidence="3" id="KW-0863">Zinc-finger</keyword>
<feature type="domain" description="Zinc finger PHD-type" evidence="5">
    <location>
        <begin position="146"/>
        <end position="224"/>
    </location>
</feature>
<dbReference type="OrthoDB" id="938199at2759"/>
<dbReference type="Pfam" id="PF22926">
    <property type="entry name" value="C1-like_CT"/>
    <property type="match status" value="1"/>
</dbReference>
<dbReference type="Pfam" id="PF03107">
    <property type="entry name" value="C1_2"/>
    <property type="match status" value="7"/>
</dbReference>
<feature type="domain" description="Zinc finger PHD-type" evidence="5">
    <location>
        <begin position="501"/>
        <end position="562"/>
    </location>
</feature>
<evidence type="ECO:0000256" key="4">
    <source>
        <dbReference type="ARBA" id="ARBA00022833"/>
    </source>
</evidence>
<reference evidence="6 7" key="1">
    <citation type="journal article" date="2013" name="Front. Plant Sci.">
        <title>The Reference Genome of the Halophytic Plant Eutrema salsugineum.</title>
        <authorList>
            <person name="Yang R."/>
            <person name="Jarvis D.E."/>
            <person name="Chen H."/>
            <person name="Beilstein M.A."/>
            <person name="Grimwood J."/>
            <person name="Jenkins J."/>
            <person name="Shu S."/>
            <person name="Prochnik S."/>
            <person name="Xin M."/>
            <person name="Ma C."/>
            <person name="Schmutz J."/>
            <person name="Wing R.A."/>
            <person name="Mitchell-Olds T."/>
            <person name="Schumaker K.S."/>
            <person name="Wang X."/>
        </authorList>
    </citation>
    <scope>NUCLEOTIDE SEQUENCE [LARGE SCALE GENOMIC DNA]</scope>
</reference>
<evidence type="ECO:0000259" key="5">
    <source>
        <dbReference type="SMART" id="SM00249"/>
    </source>
</evidence>
<dbReference type="Gramene" id="ESQ39528">
    <property type="protein sequence ID" value="ESQ39528"/>
    <property type="gene ID" value="EUTSA_v10000809mg"/>
</dbReference>
<evidence type="ECO:0000313" key="7">
    <source>
        <dbReference type="Proteomes" id="UP000030689"/>
    </source>
</evidence>
<dbReference type="AlphaFoldDB" id="V4LID7"/>
<feature type="domain" description="Zinc finger PHD-type" evidence="5">
    <location>
        <begin position="399"/>
        <end position="458"/>
    </location>
</feature>
<evidence type="ECO:0000313" key="6">
    <source>
        <dbReference type="EMBL" id="ESQ39528.1"/>
    </source>
</evidence>
<dbReference type="PANTHER" id="PTHR32410:SF154">
    <property type="entry name" value="CHP-RICH ZINC FINGER PROTEIN-LIKE-RELATED"/>
    <property type="match status" value="1"/>
</dbReference>
<sequence length="662" mass="75662">MDPLKVEIPFHEHPLTLVKMESECKWCRLTFKGVIDGYQCDECIYGLFHKSCAKNANNIVHPSQKCSNTLYLTIHFMGVERCALCRGKIQGGMFYVCNDCALVPKRRFRSSSFHFYCAKYPPPKVIDVPQHHHHKLELEMTQSCFTCAACRKDGDGYPYKCYECDLTFHVDCERHGAEIRHASHSLHPLKLFKGEPPAYTDGKCRLCGERLVNSEVFYHCSICNFSLDLQCVHHPPPLHLQDLNTHDHKLTLMPKSISFTCTICGLNGDRSPYVCLPCDFTAHNDCSGFPLVININRHDHRVSRTSLLGVVNAVCGVCQKKMDWSCGGYSCTRCPGSVYHTKCSIRKDVSDGKEMKDEPEEDEAIEPFKVIDENTIQHNLHKEHNLRLDKSGIFIEERSCEACTYPIYHLSFYYCESCSFILHESCANLPMRKRHVVSNEQYTFKARQTRFFDCDACGILHNGFGYYAGKSVLDVRCASVIEPFVHQSHPHPLFYTSPRGICSACNQEAHHVLRCVEDDCGYVLDFKCALLPYEVKHRVDEHFLSLKYGENASGKYWCDICEKETDPKTWFYTSKDCELTLHTDCVLGGSPGLLPGYTEWGSYHDGISTYYKVVRNNSMSRPLCNQCKSRCISPVILEVSSKSCNPEEYYCDVSCFDLKYPD</sequence>
<keyword evidence="2" id="KW-0677">Repeat</keyword>
<gene>
    <name evidence="6" type="ORF">EUTSA_v10000809mg</name>
</gene>
<dbReference type="InterPro" id="IPR054483">
    <property type="entry name" value="DC1-like_CT"/>
</dbReference>
<dbReference type="OMA" id="CTILACN"/>
<dbReference type="KEGG" id="eus:EUTSA_v10000809mg"/>
<dbReference type="InterPro" id="IPR046349">
    <property type="entry name" value="C1-like_sf"/>
</dbReference>
<evidence type="ECO:0000256" key="2">
    <source>
        <dbReference type="ARBA" id="ARBA00022737"/>
    </source>
</evidence>
<feature type="domain" description="Zinc finger PHD-type" evidence="5">
    <location>
        <begin position="260"/>
        <end position="319"/>
    </location>
</feature>
<keyword evidence="4" id="KW-0862">Zinc</keyword>
<keyword evidence="1" id="KW-0479">Metal-binding</keyword>
<accession>V4LID7</accession>
<dbReference type="EMBL" id="KI517465">
    <property type="protein sequence ID" value="ESQ39528.1"/>
    <property type="molecule type" value="Genomic_DNA"/>
</dbReference>
<dbReference type="PANTHER" id="PTHR32410">
    <property type="entry name" value="CYSTEINE/HISTIDINE-RICH C1 DOMAIN FAMILY PROTEIN"/>
    <property type="match status" value="1"/>
</dbReference>
<dbReference type="GO" id="GO:0008270">
    <property type="term" value="F:zinc ion binding"/>
    <property type="evidence" value="ECO:0007669"/>
    <property type="project" value="UniProtKB-KW"/>
</dbReference>